<sequence length="34" mass="4039">MPHFEFNLFDGTKRNTAQLSSQGQPVFLFFFVTW</sequence>
<organism evidence="1">
    <name type="scientific">marine metagenome</name>
    <dbReference type="NCBI Taxonomy" id="408172"/>
    <lineage>
        <taxon>unclassified sequences</taxon>
        <taxon>metagenomes</taxon>
        <taxon>ecological metagenomes</taxon>
    </lineage>
</organism>
<gene>
    <name evidence="1" type="ORF">METZ01_LOCUS33120</name>
</gene>
<name>A0A381QLM7_9ZZZZ</name>
<evidence type="ECO:0000313" key="1">
    <source>
        <dbReference type="EMBL" id="SUZ80266.1"/>
    </source>
</evidence>
<accession>A0A381QLM7</accession>
<dbReference type="EMBL" id="UINC01001420">
    <property type="protein sequence ID" value="SUZ80266.1"/>
    <property type="molecule type" value="Genomic_DNA"/>
</dbReference>
<evidence type="ECO:0008006" key="2">
    <source>
        <dbReference type="Google" id="ProtNLM"/>
    </source>
</evidence>
<proteinExistence type="predicted"/>
<dbReference type="AlphaFoldDB" id="A0A381QLM7"/>
<protein>
    <recommendedName>
        <fullName evidence="2">Alkyl hydroperoxide reductase subunit C/ Thiol specific antioxidant domain-containing protein</fullName>
    </recommendedName>
</protein>
<reference evidence="1" key="1">
    <citation type="submission" date="2018-05" db="EMBL/GenBank/DDBJ databases">
        <authorList>
            <person name="Lanie J.A."/>
            <person name="Ng W.-L."/>
            <person name="Kazmierczak K.M."/>
            <person name="Andrzejewski T.M."/>
            <person name="Davidsen T.M."/>
            <person name="Wayne K.J."/>
            <person name="Tettelin H."/>
            <person name="Glass J.I."/>
            <person name="Rusch D."/>
            <person name="Podicherti R."/>
            <person name="Tsui H.-C.T."/>
            <person name="Winkler M.E."/>
        </authorList>
    </citation>
    <scope>NUCLEOTIDE SEQUENCE</scope>
</reference>